<evidence type="ECO:0000313" key="3">
    <source>
        <dbReference type="Proteomes" id="UP000008076"/>
    </source>
</evidence>
<evidence type="ECO:0000256" key="1">
    <source>
        <dbReference type="SAM" id="Phobius"/>
    </source>
</evidence>
<dbReference type="Proteomes" id="UP000008076">
    <property type="component" value="Unassembled WGS sequence"/>
</dbReference>
<evidence type="ECO:0008006" key="4">
    <source>
        <dbReference type="Google" id="ProtNLM"/>
    </source>
</evidence>
<feature type="transmembrane region" description="Helical" evidence="1">
    <location>
        <begin position="89"/>
        <end position="112"/>
    </location>
</feature>
<keyword evidence="1" id="KW-1133">Transmembrane helix</keyword>
<accession>B0E8H3</accession>
<keyword evidence="1" id="KW-0812">Transmembrane</keyword>
<organism evidence="3">
    <name type="scientific">Entamoeba dispar (strain ATCC PRA-260 / SAW760)</name>
    <dbReference type="NCBI Taxonomy" id="370354"/>
    <lineage>
        <taxon>Eukaryota</taxon>
        <taxon>Amoebozoa</taxon>
        <taxon>Evosea</taxon>
        <taxon>Archamoebae</taxon>
        <taxon>Mastigamoebida</taxon>
        <taxon>Entamoebidae</taxon>
        <taxon>Entamoeba</taxon>
    </lineage>
</organism>
<name>B0E8H3_ENTDS</name>
<evidence type="ECO:0000313" key="2">
    <source>
        <dbReference type="EMBL" id="EDR29175.1"/>
    </source>
</evidence>
<keyword evidence="1" id="KW-0472">Membrane</keyword>
<sequence length="123" mass="14586">MSSQPVYTQPQYVAYPSMDQYEQQQYEVPLVPQSLYVQQMLPVQENKKSEKHPIIGLFFFLGFIFPLIWLVQIIIYAFKSNLHVKVWGLRALCAFLFYCLLTLVGFLILFGINLNQCYEHRYH</sequence>
<dbReference type="AlphaFoldDB" id="B0E8H3"/>
<dbReference type="VEuPathDB" id="AmoebaDB:EDI_310690"/>
<dbReference type="EMBL" id="DS548160">
    <property type="protein sequence ID" value="EDR29175.1"/>
    <property type="molecule type" value="Genomic_DNA"/>
</dbReference>
<dbReference type="OMA" id="CYEHRYH"/>
<keyword evidence="3" id="KW-1185">Reference proteome</keyword>
<protein>
    <recommendedName>
        <fullName evidence="4">Transmembrane protein</fullName>
    </recommendedName>
</protein>
<dbReference type="RefSeq" id="XP_001734663.1">
    <property type="nucleotide sequence ID" value="XM_001734611.1"/>
</dbReference>
<gene>
    <name evidence="2" type="ORF">EDI_310690</name>
</gene>
<proteinExistence type="predicted"/>
<reference evidence="3" key="1">
    <citation type="submission" date="2007-12" db="EMBL/GenBank/DDBJ databases">
        <title>Annotation of Entamoeba dispar SAW760.</title>
        <authorList>
            <person name="Lorenzi H."/>
            <person name="Inman J."/>
            <person name="Schobel S."/>
            <person name="Amedeo P."/>
            <person name="Caler E."/>
        </authorList>
    </citation>
    <scope>NUCLEOTIDE SEQUENCE [LARGE SCALE GENOMIC DNA]</scope>
    <source>
        <strain evidence="3">ATCC PRA-260 / SAW760</strain>
    </source>
</reference>
<dbReference type="KEGG" id="edi:EDI_310690"/>
<dbReference type="GeneID" id="5879581"/>
<feature type="transmembrane region" description="Helical" evidence="1">
    <location>
        <begin position="54"/>
        <end position="77"/>
    </location>
</feature>